<gene>
    <name evidence="3" type="ORF">RD792_013071</name>
</gene>
<sequence>MEWQDFQCSSLALDESWYEKILSPQFELEKTGEWTFEENKSFENALVEFEPGSIAFFENVALKFPWKSMEEIKKHYEALVEDVEMIESGRVPIPDYKDHDVVEQEKQSIEIHETCKKEKGSSSSNEVKRRSNVQQRRRGVPWTEEEHQYNFLFALNFIFHASFH</sequence>
<dbReference type="InterPro" id="IPR009057">
    <property type="entry name" value="Homeodomain-like_sf"/>
</dbReference>
<dbReference type="SMART" id="SM00717">
    <property type="entry name" value="SANT"/>
    <property type="match status" value="1"/>
</dbReference>
<evidence type="ECO:0000313" key="4">
    <source>
        <dbReference type="Proteomes" id="UP001291926"/>
    </source>
</evidence>
<dbReference type="PANTHER" id="PTHR44042">
    <property type="entry name" value="DUPLICATED HOMEODOMAIN-LIKE SUPERFAMILY PROTEIN-RELATED"/>
    <property type="match status" value="1"/>
</dbReference>
<keyword evidence="4" id="KW-1185">Reference proteome</keyword>
<evidence type="ECO:0000313" key="3">
    <source>
        <dbReference type="EMBL" id="KAK4480014.1"/>
    </source>
</evidence>
<evidence type="ECO:0000259" key="2">
    <source>
        <dbReference type="SMART" id="SM00717"/>
    </source>
</evidence>
<proteinExistence type="predicted"/>
<comment type="caution">
    <text evidence="3">The sequence shown here is derived from an EMBL/GenBank/DDBJ whole genome shotgun (WGS) entry which is preliminary data.</text>
</comment>
<dbReference type="InterPro" id="IPR001005">
    <property type="entry name" value="SANT/Myb"/>
</dbReference>
<accession>A0ABR0CTA3</accession>
<protein>
    <recommendedName>
        <fullName evidence="2">Myb-like domain-containing protein</fullName>
    </recommendedName>
</protein>
<dbReference type="EMBL" id="JAYDYQ010002686">
    <property type="protein sequence ID" value="KAK4480014.1"/>
    <property type="molecule type" value="Genomic_DNA"/>
</dbReference>
<dbReference type="Proteomes" id="UP001291926">
    <property type="component" value="Unassembled WGS sequence"/>
</dbReference>
<dbReference type="PANTHER" id="PTHR44042:SF54">
    <property type="entry name" value="MYB-LIKE DNA-BINDING DOMAIN, SHAQKYF CLASS PROTEIN"/>
    <property type="match status" value="1"/>
</dbReference>
<feature type="region of interest" description="Disordered" evidence="1">
    <location>
        <begin position="113"/>
        <end position="139"/>
    </location>
</feature>
<name>A0ABR0CTA3_9LAMI</name>
<feature type="domain" description="Myb-like" evidence="2">
    <location>
        <begin position="30"/>
        <end position="82"/>
    </location>
</feature>
<dbReference type="SUPFAM" id="SSF46689">
    <property type="entry name" value="Homeodomain-like"/>
    <property type="match status" value="1"/>
</dbReference>
<reference evidence="3 4" key="1">
    <citation type="journal article" date="2023" name="bioRxiv">
        <title>Genome report: Whole genome sequence and annotation of Penstemon davidsonii.</title>
        <authorList>
            <person name="Ostevik K.L."/>
            <person name="Alabady M."/>
            <person name="Zhang M."/>
            <person name="Rausher M.D."/>
        </authorList>
    </citation>
    <scope>NUCLEOTIDE SEQUENCE [LARGE SCALE GENOMIC DNA]</scope>
    <source>
        <strain evidence="3">DNT005</strain>
        <tissue evidence="3">Whole leaf</tissue>
    </source>
</reference>
<organism evidence="3 4">
    <name type="scientific">Penstemon davidsonii</name>
    <dbReference type="NCBI Taxonomy" id="160366"/>
    <lineage>
        <taxon>Eukaryota</taxon>
        <taxon>Viridiplantae</taxon>
        <taxon>Streptophyta</taxon>
        <taxon>Embryophyta</taxon>
        <taxon>Tracheophyta</taxon>
        <taxon>Spermatophyta</taxon>
        <taxon>Magnoliopsida</taxon>
        <taxon>eudicotyledons</taxon>
        <taxon>Gunneridae</taxon>
        <taxon>Pentapetalae</taxon>
        <taxon>asterids</taxon>
        <taxon>lamiids</taxon>
        <taxon>Lamiales</taxon>
        <taxon>Plantaginaceae</taxon>
        <taxon>Cheloneae</taxon>
        <taxon>Penstemon</taxon>
    </lineage>
</organism>
<evidence type="ECO:0000256" key="1">
    <source>
        <dbReference type="SAM" id="MobiDB-lite"/>
    </source>
</evidence>
<dbReference type="Gene3D" id="1.10.10.60">
    <property type="entry name" value="Homeodomain-like"/>
    <property type="match status" value="1"/>
</dbReference>